<comment type="subcellular location">
    <subcellularLocation>
        <location evidence="1">Cell membrane</location>
        <topology evidence="1">Multi-pass membrane protein</topology>
    </subcellularLocation>
</comment>
<accession>A0A233RIF8</accession>
<dbReference type="InterPro" id="IPR036259">
    <property type="entry name" value="MFS_trans_sf"/>
</dbReference>
<evidence type="ECO:0000256" key="1">
    <source>
        <dbReference type="ARBA" id="ARBA00004651"/>
    </source>
</evidence>
<keyword evidence="8" id="KW-0813">Transport</keyword>
<evidence type="ECO:0000259" key="7">
    <source>
        <dbReference type="PROSITE" id="PS50850"/>
    </source>
</evidence>
<evidence type="ECO:0000256" key="5">
    <source>
        <dbReference type="ARBA" id="ARBA00023136"/>
    </source>
</evidence>
<protein>
    <submittedName>
        <fullName evidence="8">MFS sugar transporter</fullName>
    </submittedName>
</protein>
<reference evidence="8 9" key="1">
    <citation type="submission" date="2017-08" db="EMBL/GenBank/DDBJ databases">
        <title>A Genome Sequence of Oceanimonas doudoroffii ATCC 27123T.</title>
        <authorList>
            <person name="Brennan M.A."/>
            <person name="Maclea K.S."/>
            <person name="Mcclelland W.D."/>
            <person name="Trachtenberg A.M."/>
        </authorList>
    </citation>
    <scope>NUCLEOTIDE SEQUENCE [LARGE SCALE GENOMIC DNA]</scope>
    <source>
        <strain evidence="8 9">ATCC 27123</strain>
    </source>
</reference>
<proteinExistence type="predicted"/>
<dbReference type="GO" id="GO:0022857">
    <property type="term" value="F:transmembrane transporter activity"/>
    <property type="evidence" value="ECO:0007669"/>
    <property type="project" value="InterPro"/>
</dbReference>
<dbReference type="PANTHER" id="PTHR43124:SF8">
    <property type="entry name" value="INNER MEMBRANE TRANSPORT PROTEIN YDHP"/>
    <property type="match status" value="1"/>
</dbReference>
<feature type="transmembrane region" description="Helical" evidence="6">
    <location>
        <begin position="203"/>
        <end position="224"/>
    </location>
</feature>
<dbReference type="InterPro" id="IPR020846">
    <property type="entry name" value="MFS_dom"/>
</dbReference>
<dbReference type="OrthoDB" id="9788453at2"/>
<feature type="transmembrane region" description="Helical" evidence="6">
    <location>
        <begin position="336"/>
        <end position="356"/>
    </location>
</feature>
<dbReference type="PRINTS" id="PR01035">
    <property type="entry name" value="TCRTETA"/>
</dbReference>
<dbReference type="Proteomes" id="UP000242757">
    <property type="component" value="Unassembled WGS sequence"/>
</dbReference>
<feature type="transmembrane region" description="Helical" evidence="6">
    <location>
        <begin position="38"/>
        <end position="58"/>
    </location>
</feature>
<feature type="transmembrane region" description="Helical" evidence="6">
    <location>
        <begin position="70"/>
        <end position="89"/>
    </location>
</feature>
<sequence length="391" mass="40638">MPIALLALTLSAFAIGTTEFVIVGLVPTIAQDLGVSLPSAGLLVSLYALGVAVGAPVLTALTGRWQRKNVLMVIMSLFVIGNLLAWMAPGYNSLIMARILTGLAHGVFFSIGSTIATSLVSKDKEASAIAIMFTGLTVALVTGVPLGTWIGQSFGWRATFMVVAALGLIALIGSALLVPKNLKQAPPARISQQLKVLTQPRLLLVYAMTAVGYGGTFTAFTFLAPILEQVSGFESGAIGLIMLVYGVSVAIGNIWGGRLADRLGPIKALNIIFAALALILLVFTFTAVHPVAAVLTILVWGAFAFGNVPGLQVYVVQLAEKYTPEAVDVASGLNIAAFNVGIAFGSVLGGVIIEGMSLMDTAWIGALIVLLALVLTRFSGSLDKRAEARAA</sequence>
<evidence type="ECO:0000313" key="9">
    <source>
        <dbReference type="Proteomes" id="UP000242757"/>
    </source>
</evidence>
<dbReference type="PROSITE" id="PS50850">
    <property type="entry name" value="MFS"/>
    <property type="match status" value="1"/>
</dbReference>
<name>A0A233RIF8_9GAMM</name>
<gene>
    <name evidence="8" type="ORF">B6S08_06605</name>
</gene>
<organism evidence="8 9">
    <name type="scientific">Oceanimonas doudoroffii</name>
    <dbReference type="NCBI Taxonomy" id="84158"/>
    <lineage>
        <taxon>Bacteria</taxon>
        <taxon>Pseudomonadati</taxon>
        <taxon>Pseudomonadota</taxon>
        <taxon>Gammaproteobacteria</taxon>
        <taxon>Aeromonadales</taxon>
        <taxon>Aeromonadaceae</taxon>
        <taxon>Oceanimonas</taxon>
    </lineage>
</organism>
<dbReference type="InterPro" id="IPR001958">
    <property type="entry name" value="Tet-R_TetA/multi-R_MdtG-like"/>
</dbReference>
<dbReference type="EMBL" id="NBIM01000001">
    <property type="protein sequence ID" value="OXY83164.1"/>
    <property type="molecule type" value="Genomic_DNA"/>
</dbReference>
<evidence type="ECO:0000256" key="6">
    <source>
        <dbReference type="SAM" id="Phobius"/>
    </source>
</evidence>
<comment type="caution">
    <text evidence="8">The sequence shown here is derived from an EMBL/GenBank/DDBJ whole genome shotgun (WGS) entry which is preliminary data.</text>
</comment>
<evidence type="ECO:0000256" key="2">
    <source>
        <dbReference type="ARBA" id="ARBA00022475"/>
    </source>
</evidence>
<feature type="transmembrane region" description="Helical" evidence="6">
    <location>
        <begin position="128"/>
        <end position="150"/>
    </location>
</feature>
<feature type="transmembrane region" description="Helical" evidence="6">
    <location>
        <begin position="156"/>
        <end position="182"/>
    </location>
</feature>
<dbReference type="Gene3D" id="1.20.1250.20">
    <property type="entry name" value="MFS general substrate transporter like domains"/>
    <property type="match status" value="2"/>
</dbReference>
<feature type="transmembrane region" description="Helical" evidence="6">
    <location>
        <begin position="294"/>
        <end position="315"/>
    </location>
</feature>
<dbReference type="PANTHER" id="PTHR43124">
    <property type="entry name" value="PURINE EFFLUX PUMP PBUE"/>
    <property type="match status" value="1"/>
</dbReference>
<dbReference type="Pfam" id="PF07690">
    <property type="entry name" value="MFS_1"/>
    <property type="match status" value="1"/>
</dbReference>
<feature type="transmembrane region" description="Helical" evidence="6">
    <location>
        <begin position="362"/>
        <end position="380"/>
    </location>
</feature>
<dbReference type="InterPro" id="IPR011701">
    <property type="entry name" value="MFS"/>
</dbReference>
<dbReference type="GO" id="GO:0005886">
    <property type="term" value="C:plasma membrane"/>
    <property type="evidence" value="ECO:0007669"/>
    <property type="project" value="UniProtKB-SubCell"/>
</dbReference>
<evidence type="ECO:0000256" key="4">
    <source>
        <dbReference type="ARBA" id="ARBA00022989"/>
    </source>
</evidence>
<evidence type="ECO:0000256" key="3">
    <source>
        <dbReference type="ARBA" id="ARBA00022692"/>
    </source>
</evidence>
<evidence type="ECO:0000313" key="8">
    <source>
        <dbReference type="EMBL" id="OXY83164.1"/>
    </source>
</evidence>
<dbReference type="InterPro" id="IPR050189">
    <property type="entry name" value="MFS_Efflux_Transporters"/>
</dbReference>
<feature type="transmembrane region" description="Helical" evidence="6">
    <location>
        <begin position="268"/>
        <end position="288"/>
    </location>
</feature>
<keyword evidence="4 6" id="KW-1133">Transmembrane helix</keyword>
<dbReference type="RefSeq" id="WP_094199939.1">
    <property type="nucleotide sequence ID" value="NZ_NBIM01000001.1"/>
</dbReference>
<keyword evidence="8" id="KW-0762">Sugar transport</keyword>
<dbReference type="CDD" id="cd17324">
    <property type="entry name" value="MFS_NepI_like"/>
    <property type="match status" value="1"/>
</dbReference>
<keyword evidence="5 6" id="KW-0472">Membrane</keyword>
<dbReference type="SUPFAM" id="SSF103473">
    <property type="entry name" value="MFS general substrate transporter"/>
    <property type="match status" value="1"/>
</dbReference>
<keyword evidence="3 6" id="KW-0812">Transmembrane</keyword>
<dbReference type="AlphaFoldDB" id="A0A233RIF8"/>
<feature type="domain" description="Major facilitator superfamily (MFS) profile" evidence="7">
    <location>
        <begin position="4"/>
        <end position="384"/>
    </location>
</feature>
<feature type="transmembrane region" description="Helical" evidence="6">
    <location>
        <begin position="236"/>
        <end position="256"/>
    </location>
</feature>
<feature type="transmembrane region" description="Helical" evidence="6">
    <location>
        <begin position="95"/>
        <end position="116"/>
    </location>
</feature>
<keyword evidence="2" id="KW-1003">Cell membrane</keyword>
<keyword evidence="9" id="KW-1185">Reference proteome</keyword>